<dbReference type="EMBL" id="WHUW01000045">
    <property type="protein sequence ID" value="KAF8431899.1"/>
    <property type="molecule type" value="Genomic_DNA"/>
</dbReference>
<feature type="transmembrane region" description="Helical" evidence="1">
    <location>
        <begin position="21"/>
        <end position="43"/>
    </location>
</feature>
<dbReference type="AlphaFoldDB" id="A0AAD4BIH0"/>
<accession>A0AAD4BIH0</accession>
<comment type="caution">
    <text evidence="2">The sequence shown here is derived from an EMBL/GenBank/DDBJ whole genome shotgun (WGS) entry which is preliminary data.</text>
</comment>
<name>A0AAD4BIH0_BOLED</name>
<dbReference type="Proteomes" id="UP001194468">
    <property type="component" value="Unassembled WGS sequence"/>
</dbReference>
<gene>
    <name evidence="2" type="ORF">L210DRAFT_2874969</name>
</gene>
<keyword evidence="1" id="KW-0472">Membrane</keyword>
<evidence type="ECO:0000313" key="3">
    <source>
        <dbReference type="Proteomes" id="UP001194468"/>
    </source>
</evidence>
<keyword evidence="1" id="KW-1133">Transmembrane helix</keyword>
<sequence>MFISRQQLPPFQRMGTLICRFLVVFLLVVDVCPSVGFLTVGHPSLVQTDTSSAQIYTRVVLSLHALQIQPLWALCRKKILLPKATLPKKTILLKV</sequence>
<keyword evidence="1" id="KW-0812">Transmembrane</keyword>
<reference evidence="2" key="2">
    <citation type="journal article" date="2020" name="Nat. Commun.">
        <title>Large-scale genome sequencing of mycorrhizal fungi provides insights into the early evolution of symbiotic traits.</title>
        <authorList>
            <person name="Miyauchi S."/>
            <person name="Kiss E."/>
            <person name="Kuo A."/>
            <person name="Drula E."/>
            <person name="Kohler A."/>
            <person name="Sanchez-Garcia M."/>
            <person name="Morin E."/>
            <person name="Andreopoulos B."/>
            <person name="Barry K.W."/>
            <person name="Bonito G."/>
            <person name="Buee M."/>
            <person name="Carver A."/>
            <person name="Chen C."/>
            <person name="Cichocki N."/>
            <person name="Clum A."/>
            <person name="Culley D."/>
            <person name="Crous P.W."/>
            <person name="Fauchery L."/>
            <person name="Girlanda M."/>
            <person name="Hayes R.D."/>
            <person name="Keri Z."/>
            <person name="LaButti K."/>
            <person name="Lipzen A."/>
            <person name="Lombard V."/>
            <person name="Magnuson J."/>
            <person name="Maillard F."/>
            <person name="Murat C."/>
            <person name="Nolan M."/>
            <person name="Ohm R.A."/>
            <person name="Pangilinan J."/>
            <person name="Pereira M.F."/>
            <person name="Perotto S."/>
            <person name="Peter M."/>
            <person name="Pfister S."/>
            <person name="Riley R."/>
            <person name="Sitrit Y."/>
            <person name="Stielow J.B."/>
            <person name="Szollosi G."/>
            <person name="Zifcakova L."/>
            <person name="Stursova M."/>
            <person name="Spatafora J.W."/>
            <person name="Tedersoo L."/>
            <person name="Vaario L.M."/>
            <person name="Yamada A."/>
            <person name="Yan M."/>
            <person name="Wang P."/>
            <person name="Xu J."/>
            <person name="Bruns T."/>
            <person name="Baldrian P."/>
            <person name="Vilgalys R."/>
            <person name="Dunand C."/>
            <person name="Henrissat B."/>
            <person name="Grigoriev I.V."/>
            <person name="Hibbett D."/>
            <person name="Nagy L.G."/>
            <person name="Martin F.M."/>
        </authorList>
    </citation>
    <scope>NUCLEOTIDE SEQUENCE</scope>
    <source>
        <strain evidence="2">BED1</strain>
    </source>
</reference>
<proteinExistence type="predicted"/>
<reference evidence="2" key="1">
    <citation type="submission" date="2019-10" db="EMBL/GenBank/DDBJ databases">
        <authorList>
            <consortium name="DOE Joint Genome Institute"/>
            <person name="Kuo A."/>
            <person name="Miyauchi S."/>
            <person name="Kiss E."/>
            <person name="Drula E."/>
            <person name="Kohler A."/>
            <person name="Sanchez-Garcia M."/>
            <person name="Andreopoulos B."/>
            <person name="Barry K.W."/>
            <person name="Bonito G."/>
            <person name="Buee M."/>
            <person name="Carver A."/>
            <person name="Chen C."/>
            <person name="Cichocki N."/>
            <person name="Clum A."/>
            <person name="Culley D."/>
            <person name="Crous P.W."/>
            <person name="Fauchery L."/>
            <person name="Girlanda M."/>
            <person name="Hayes R."/>
            <person name="Keri Z."/>
            <person name="LaButti K."/>
            <person name="Lipzen A."/>
            <person name="Lombard V."/>
            <person name="Magnuson J."/>
            <person name="Maillard F."/>
            <person name="Morin E."/>
            <person name="Murat C."/>
            <person name="Nolan M."/>
            <person name="Ohm R."/>
            <person name="Pangilinan J."/>
            <person name="Pereira M."/>
            <person name="Perotto S."/>
            <person name="Peter M."/>
            <person name="Riley R."/>
            <person name="Sitrit Y."/>
            <person name="Stielow B."/>
            <person name="Szollosi G."/>
            <person name="Zifcakova L."/>
            <person name="Stursova M."/>
            <person name="Spatafora J.W."/>
            <person name="Tedersoo L."/>
            <person name="Vaario L.-M."/>
            <person name="Yamada A."/>
            <person name="Yan M."/>
            <person name="Wang P."/>
            <person name="Xu J."/>
            <person name="Bruns T."/>
            <person name="Baldrian P."/>
            <person name="Vilgalys R."/>
            <person name="Henrissat B."/>
            <person name="Grigoriev I.V."/>
            <person name="Hibbett D."/>
            <person name="Nagy L.G."/>
            <person name="Martin F.M."/>
        </authorList>
    </citation>
    <scope>NUCLEOTIDE SEQUENCE</scope>
    <source>
        <strain evidence="2">BED1</strain>
    </source>
</reference>
<keyword evidence="3" id="KW-1185">Reference proteome</keyword>
<evidence type="ECO:0000256" key="1">
    <source>
        <dbReference type="SAM" id="Phobius"/>
    </source>
</evidence>
<organism evidence="2 3">
    <name type="scientific">Boletus edulis BED1</name>
    <dbReference type="NCBI Taxonomy" id="1328754"/>
    <lineage>
        <taxon>Eukaryota</taxon>
        <taxon>Fungi</taxon>
        <taxon>Dikarya</taxon>
        <taxon>Basidiomycota</taxon>
        <taxon>Agaricomycotina</taxon>
        <taxon>Agaricomycetes</taxon>
        <taxon>Agaricomycetidae</taxon>
        <taxon>Boletales</taxon>
        <taxon>Boletineae</taxon>
        <taxon>Boletaceae</taxon>
        <taxon>Boletoideae</taxon>
        <taxon>Boletus</taxon>
    </lineage>
</organism>
<evidence type="ECO:0000313" key="2">
    <source>
        <dbReference type="EMBL" id="KAF8431899.1"/>
    </source>
</evidence>
<protein>
    <submittedName>
        <fullName evidence="2">Uncharacterized protein</fullName>
    </submittedName>
</protein>